<evidence type="ECO:0000259" key="2">
    <source>
        <dbReference type="Pfam" id="PF14415"/>
    </source>
</evidence>
<keyword evidence="4" id="KW-1185">Reference proteome</keyword>
<evidence type="ECO:0000313" key="4">
    <source>
        <dbReference type="Proteomes" id="UP000472320"/>
    </source>
</evidence>
<dbReference type="Pfam" id="PF14415">
    <property type="entry name" value="DUF4424"/>
    <property type="match status" value="1"/>
</dbReference>
<dbReference type="EMBL" id="WNKX01000024">
    <property type="protein sequence ID" value="MTW13599.1"/>
    <property type="molecule type" value="Genomic_DNA"/>
</dbReference>
<evidence type="ECO:0000313" key="3">
    <source>
        <dbReference type="EMBL" id="MTW13599.1"/>
    </source>
</evidence>
<gene>
    <name evidence="3" type="ORF">GM658_23590</name>
</gene>
<dbReference type="OrthoDB" id="7299818at2"/>
<feature type="domain" description="DUF4424" evidence="2">
    <location>
        <begin position="33"/>
        <end position="321"/>
    </location>
</feature>
<dbReference type="Proteomes" id="UP000472320">
    <property type="component" value="Unassembled WGS sequence"/>
</dbReference>
<organism evidence="3 4">
    <name type="scientific">Massilia eburnea</name>
    <dbReference type="NCBI Taxonomy" id="1776165"/>
    <lineage>
        <taxon>Bacteria</taxon>
        <taxon>Pseudomonadati</taxon>
        <taxon>Pseudomonadota</taxon>
        <taxon>Betaproteobacteria</taxon>
        <taxon>Burkholderiales</taxon>
        <taxon>Oxalobacteraceae</taxon>
        <taxon>Telluria group</taxon>
        <taxon>Massilia</taxon>
    </lineage>
</organism>
<comment type="caution">
    <text evidence="3">The sequence shown here is derived from an EMBL/GenBank/DDBJ whole genome shotgun (WGS) entry which is preliminary data.</text>
</comment>
<dbReference type="InterPro" id="IPR025538">
    <property type="entry name" value="DUF4424"/>
</dbReference>
<dbReference type="Gene3D" id="2.60.40.3680">
    <property type="match status" value="2"/>
</dbReference>
<accession>A0A6L6QMN8</accession>
<proteinExistence type="predicted"/>
<dbReference type="AlphaFoldDB" id="A0A6L6QMN8"/>
<dbReference type="RefSeq" id="WP_155456510.1">
    <property type="nucleotide sequence ID" value="NZ_WNKX01000024.1"/>
</dbReference>
<name>A0A6L6QMN8_9BURK</name>
<feature type="signal peptide" evidence="1">
    <location>
        <begin position="1"/>
        <end position="33"/>
    </location>
</feature>
<protein>
    <submittedName>
        <fullName evidence="3">DUF4424 domain-containing protein</fullName>
    </submittedName>
</protein>
<keyword evidence="1" id="KW-0732">Signal</keyword>
<reference evidence="3 4" key="1">
    <citation type="submission" date="2019-11" db="EMBL/GenBank/DDBJ databases">
        <title>Type strains purchased from KCTC, JCM and DSMZ.</title>
        <authorList>
            <person name="Lu H."/>
        </authorList>
    </citation>
    <scope>NUCLEOTIDE SEQUENCE [LARGE SCALE GENOMIC DNA]</scope>
    <source>
        <strain evidence="3 4">JCM 31587</strain>
    </source>
</reference>
<evidence type="ECO:0000256" key="1">
    <source>
        <dbReference type="SAM" id="SignalP"/>
    </source>
</evidence>
<sequence length="341" mass="37204">MGTYNCFFFSGQRMPNTLKFALATLLLPTAALANDGVAAVGVGGIVFGKTDAIAMKKEVLTISYDKISVDYEFLNESSKDVEETIVFPLPPYSAVILPSNAYYGEPNGFSIQVDGKPVTFTSRISALTQEGKDVTAQLKKLGLNDTQIANPSVFASGDDSTPPGLSEGQIAALVELGLWSEAPEGPGWMAKVDYIWTQKFAANKLVRVHHEYRPFVAAGSGSAMYDDAAQFQKNYCVEPGFKAARAKTVGKKTYFDGLDVSYILTTGNTWKRGIEDFTLNIVKRAPDELVSLCFPGTLKKIDPLTFRSHMSNFRPAQDLRIHFGNVVDPFKNSGVMPKVSH</sequence>
<feature type="chain" id="PRO_5026744735" evidence="1">
    <location>
        <begin position="34"/>
        <end position="341"/>
    </location>
</feature>